<feature type="transmembrane region" description="Helical" evidence="2">
    <location>
        <begin position="20"/>
        <end position="48"/>
    </location>
</feature>
<dbReference type="eggNOG" id="KOG1610">
    <property type="taxonomic scope" value="Eukaryota"/>
</dbReference>
<dbReference type="SUPFAM" id="SSF51735">
    <property type="entry name" value="NAD(P)-binding Rossmann-fold domains"/>
    <property type="match status" value="1"/>
</dbReference>
<dbReference type="GO" id="GO:0008202">
    <property type="term" value="P:steroid metabolic process"/>
    <property type="evidence" value="ECO:0000318"/>
    <property type="project" value="GO_Central"/>
</dbReference>
<dbReference type="PRINTS" id="PR00081">
    <property type="entry name" value="GDHRDH"/>
</dbReference>
<dbReference type="FunCoup" id="E9G3W9">
    <property type="interactions" value="43"/>
</dbReference>
<dbReference type="InParanoid" id="E9G3W9"/>
<keyword evidence="2" id="KW-1133">Transmembrane helix</keyword>
<proteinExistence type="predicted"/>
<dbReference type="AlphaFoldDB" id="E9G3W9"/>
<reference evidence="3 4" key="1">
    <citation type="journal article" date="2011" name="Science">
        <title>The ecoresponsive genome of Daphnia pulex.</title>
        <authorList>
            <person name="Colbourne J.K."/>
            <person name="Pfrender M.E."/>
            <person name="Gilbert D."/>
            <person name="Thomas W.K."/>
            <person name="Tucker A."/>
            <person name="Oakley T.H."/>
            <person name="Tokishita S."/>
            <person name="Aerts A."/>
            <person name="Arnold G.J."/>
            <person name="Basu M.K."/>
            <person name="Bauer D.J."/>
            <person name="Caceres C.E."/>
            <person name="Carmel L."/>
            <person name="Casola C."/>
            <person name="Choi J.H."/>
            <person name="Detter J.C."/>
            <person name="Dong Q."/>
            <person name="Dusheyko S."/>
            <person name="Eads B.D."/>
            <person name="Frohlich T."/>
            <person name="Geiler-Samerotte K.A."/>
            <person name="Gerlach D."/>
            <person name="Hatcher P."/>
            <person name="Jogdeo S."/>
            <person name="Krijgsveld J."/>
            <person name="Kriventseva E.V."/>
            <person name="Kultz D."/>
            <person name="Laforsch C."/>
            <person name="Lindquist E."/>
            <person name="Lopez J."/>
            <person name="Manak J.R."/>
            <person name="Muller J."/>
            <person name="Pangilinan J."/>
            <person name="Patwardhan R.P."/>
            <person name="Pitluck S."/>
            <person name="Pritham E.J."/>
            <person name="Rechtsteiner A."/>
            <person name="Rho M."/>
            <person name="Rogozin I.B."/>
            <person name="Sakarya O."/>
            <person name="Salamov A."/>
            <person name="Schaack S."/>
            <person name="Shapiro H."/>
            <person name="Shiga Y."/>
            <person name="Skalitzky C."/>
            <person name="Smith Z."/>
            <person name="Souvorov A."/>
            <person name="Sung W."/>
            <person name="Tang Z."/>
            <person name="Tsuchiya D."/>
            <person name="Tu H."/>
            <person name="Vos H."/>
            <person name="Wang M."/>
            <person name="Wolf Y.I."/>
            <person name="Yamagata H."/>
            <person name="Yamada T."/>
            <person name="Ye Y."/>
            <person name="Shaw J.R."/>
            <person name="Andrews J."/>
            <person name="Crease T.J."/>
            <person name="Tang H."/>
            <person name="Lucas S.M."/>
            <person name="Robertson H.M."/>
            <person name="Bork P."/>
            <person name="Koonin E.V."/>
            <person name="Zdobnov E.M."/>
            <person name="Grigoriev I.V."/>
            <person name="Lynch M."/>
            <person name="Boore J.L."/>
        </authorList>
    </citation>
    <scope>NUCLEOTIDE SEQUENCE [LARGE SCALE GENOMIC DNA]</scope>
</reference>
<sequence length="354" mass="40227">MGYLKVLKWQFLPAVICFNLAYLISYVFPLWCFALVLTGFAQMFYGYYNSISIKPKGRAVLITGCDSGFGHQLAEKLHSMDFTVFACCLDEKSYGALGLQSIGNETGRLHVIEMDVTNQEDVDRARAYVERHLPKLGLWGVVNNAGRYIVGFLEWLPIEDYKAVASVNLFGTIRVTKAFLPLIRKSQGRIVNVSSVLGRVADPFLGAYSITKFALEAFSDILRFEMIPFKVKVSMIEPGNFLAVTNVISGKEGLNAMANEKWDRLDESVKKDYGKANFDRQLRIGEILMKFSERDSGSVITAMTDALYREHPKNRYLEATLLDKFMTYSIQFLPTRLTDRLRLSFQSQLINLYR</sequence>
<keyword evidence="4" id="KW-1185">Reference proteome</keyword>
<keyword evidence="2" id="KW-0812">Transmembrane</keyword>
<dbReference type="Proteomes" id="UP000000305">
    <property type="component" value="Unassembled WGS sequence"/>
</dbReference>
<dbReference type="Gene3D" id="3.40.50.720">
    <property type="entry name" value="NAD(P)-binding Rossmann-like Domain"/>
    <property type="match status" value="1"/>
</dbReference>
<dbReference type="HOGENOM" id="CLU_010194_2_0_1"/>
<dbReference type="KEGG" id="dpx:DAPPUDRAFT_127554"/>
<name>E9G3W9_DAPPU</name>
<gene>
    <name evidence="3" type="ORF">DAPPUDRAFT_127554</name>
</gene>
<keyword evidence="1" id="KW-0560">Oxidoreductase</keyword>
<dbReference type="OMA" id="ERMWRGA"/>
<keyword evidence="2" id="KW-0472">Membrane</keyword>
<dbReference type="InterPro" id="IPR002347">
    <property type="entry name" value="SDR_fam"/>
</dbReference>
<dbReference type="PANTHER" id="PTHR43313">
    <property type="entry name" value="SHORT-CHAIN DEHYDROGENASE/REDUCTASE FAMILY 9C"/>
    <property type="match status" value="1"/>
</dbReference>
<dbReference type="PhylomeDB" id="E9G3W9"/>
<dbReference type="PANTHER" id="PTHR43313:SF36">
    <property type="entry name" value="D-BETA-HYDROXYBUTYRATE DEHYDROGENASE, MITOCHONDRIAL"/>
    <property type="match status" value="1"/>
</dbReference>
<evidence type="ECO:0000256" key="1">
    <source>
        <dbReference type="ARBA" id="ARBA00023002"/>
    </source>
</evidence>
<evidence type="ECO:0000256" key="2">
    <source>
        <dbReference type="SAM" id="Phobius"/>
    </source>
</evidence>
<evidence type="ECO:0000313" key="3">
    <source>
        <dbReference type="EMBL" id="EFX85844.1"/>
    </source>
</evidence>
<dbReference type="STRING" id="6669.E9G3W9"/>
<dbReference type="OrthoDB" id="2102561at2759"/>
<accession>E9G3W9</accession>
<dbReference type="Pfam" id="PF00106">
    <property type="entry name" value="adh_short"/>
    <property type="match status" value="1"/>
</dbReference>
<organism evidence="3 4">
    <name type="scientific">Daphnia pulex</name>
    <name type="common">Water flea</name>
    <dbReference type="NCBI Taxonomy" id="6669"/>
    <lineage>
        <taxon>Eukaryota</taxon>
        <taxon>Metazoa</taxon>
        <taxon>Ecdysozoa</taxon>
        <taxon>Arthropoda</taxon>
        <taxon>Crustacea</taxon>
        <taxon>Branchiopoda</taxon>
        <taxon>Diplostraca</taxon>
        <taxon>Cladocera</taxon>
        <taxon>Anomopoda</taxon>
        <taxon>Daphniidae</taxon>
        <taxon>Daphnia</taxon>
    </lineage>
</organism>
<protein>
    <submittedName>
        <fullName evidence="3">Uncharacterized protein</fullName>
    </submittedName>
</protein>
<dbReference type="GO" id="GO:0016491">
    <property type="term" value="F:oxidoreductase activity"/>
    <property type="evidence" value="ECO:0000318"/>
    <property type="project" value="GO_Central"/>
</dbReference>
<dbReference type="PROSITE" id="PS00061">
    <property type="entry name" value="ADH_SHORT"/>
    <property type="match status" value="1"/>
</dbReference>
<dbReference type="InterPro" id="IPR036291">
    <property type="entry name" value="NAD(P)-bd_dom_sf"/>
</dbReference>
<evidence type="ECO:0000313" key="4">
    <source>
        <dbReference type="Proteomes" id="UP000000305"/>
    </source>
</evidence>
<dbReference type="InterPro" id="IPR020904">
    <property type="entry name" value="Sc_DH/Rdtase_CS"/>
</dbReference>
<dbReference type="EMBL" id="GL732531">
    <property type="protein sequence ID" value="EFX85844.1"/>
    <property type="molecule type" value="Genomic_DNA"/>
</dbReference>